<dbReference type="Gene3D" id="2.60.40.1760">
    <property type="entry name" value="glycosyl hydrolase (family 31)"/>
    <property type="match status" value="2"/>
</dbReference>
<dbReference type="GO" id="GO:0030246">
    <property type="term" value="F:carbohydrate binding"/>
    <property type="evidence" value="ECO:0007669"/>
    <property type="project" value="InterPro"/>
</dbReference>
<dbReference type="InterPro" id="IPR000322">
    <property type="entry name" value="Glyco_hydro_31_TIM"/>
</dbReference>
<organism evidence="11 12">
    <name type="scientific">Stylonychia lemnae</name>
    <name type="common">Ciliate</name>
    <dbReference type="NCBI Taxonomy" id="5949"/>
    <lineage>
        <taxon>Eukaryota</taxon>
        <taxon>Sar</taxon>
        <taxon>Alveolata</taxon>
        <taxon>Ciliophora</taxon>
        <taxon>Intramacronucleata</taxon>
        <taxon>Spirotrichea</taxon>
        <taxon>Stichotrichia</taxon>
        <taxon>Sporadotrichida</taxon>
        <taxon>Oxytrichidae</taxon>
        <taxon>Stylonychinae</taxon>
        <taxon>Stylonychia</taxon>
    </lineage>
</organism>
<dbReference type="Gene3D" id="3.20.20.80">
    <property type="entry name" value="Glycosidases"/>
    <property type="match status" value="3"/>
</dbReference>
<evidence type="ECO:0000259" key="10">
    <source>
        <dbReference type="Pfam" id="PF21365"/>
    </source>
</evidence>
<evidence type="ECO:0000313" key="12">
    <source>
        <dbReference type="Proteomes" id="UP000039865"/>
    </source>
</evidence>
<protein>
    <recommendedName>
        <fullName evidence="5">Maltase</fullName>
    </recommendedName>
</protein>
<dbReference type="Pfam" id="PF21365">
    <property type="entry name" value="Glyco_hydro_31_3rd"/>
    <property type="match status" value="2"/>
</dbReference>
<evidence type="ECO:0000256" key="5">
    <source>
        <dbReference type="ARBA" id="ARBA00041343"/>
    </source>
</evidence>
<evidence type="ECO:0000256" key="1">
    <source>
        <dbReference type="ARBA" id="ARBA00007806"/>
    </source>
</evidence>
<dbReference type="InParanoid" id="A0A078AJB7"/>
<keyword evidence="3" id="KW-0325">Glycoprotein</keyword>
<dbReference type="SUPFAM" id="SSF74650">
    <property type="entry name" value="Galactose mutarotase-like"/>
    <property type="match status" value="2"/>
</dbReference>
<accession>A0A078AJB7</accession>
<dbReference type="GO" id="GO:0004553">
    <property type="term" value="F:hydrolase activity, hydrolyzing O-glycosyl compounds"/>
    <property type="evidence" value="ECO:0007669"/>
    <property type="project" value="InterPro"/>
</dbReference>
<dbReference type="Pfam" id="PF13802">
    <property type="entry name" value="Gal_mutarotas_2"/>
    <property type="match status" value="1"/>
</dbReference>
<evidence type="ECO:0000256" key="3">
    <source>
        <dbReference type="ARBA" id="ARBA00023180"/>
    </source>
</evidence>
<dbReference type="Gene3D" id="2.60.40.1180">
    <property type="entry name" value="Golgi alpha-mannosidase II"/>
    <property type="match status" value="3"/>
</dbReference>
<gene>
    <name evidence="11" type="primary">Contig19854.g969</name>
    <name evidence="11" type="ORF">STYLEM_11437</name>
</gene>
<dbReference type="InterPro" id="IPR025887">
    <property type="entry name" value="Glyco_hydro_31_N_dom"/>
</dbReference>
<keyword evidence="7" id="KW-0812">Transmembrane</keyword>
<reference evidence="11 12" key="1">
    <citation type="submission" date="2014-06" db="EMBL/GenBank/DDBJ databases">
        <authorList>
            <person name="Swart Estienne"/>
        </authorList>
    </citation>
    <scope>NUCLEOTIDE SEQUENCE [LARGE SCALE GENOMIC DNA]</scope>
    <source>
        <strain evidence="11 12">130c</strain>
    </source>
</reference>
<evidence type="ECO:0000313" key="11">
    <source>
        <dbReference type="EMBL" id="CDW82405.1"/>
    </source>
</evidence>
<dbReference type="SUPFAM" id="SSF51445">
    <property type="entry name" value="(Trans)glycosidases"/>
    <property type="match status" value="2"/>
</dbReference>
<dbReference type="InterPro" id="IPR030458">
    <property type="entry name" value="Glyco_hydro_31_AS"/>
</dbReference>
<name>A0A078AJB7_STYLE</name>
<feature type="domain" description="Glycosyl hydrolase family 31 C-terminal" evidence="10">
    <location>
        <begin position="1669"/>
        <end position="1758"/>
    </location>
</feature>
<evidence type="ECO:0000256" key="6">
    <source>
        <dbReference type="SAM" id="MobiDB-lite"/>
    </source>
</evidence>
<dbReference type="InterPro" id="IPR013780">
    <property type="entry name" value="Glyco_hydro_b"/>
</dbReference>
<sequence length="1924" mass="219314">MKREKLTEEDSQSQLVTNQGNDINATKQGRDYSSIIDEKAILRKKRIKWGVIGALILIAIILAIVLPITLHKSDSHHSDPDNPPTPPAPSGYNNYKISKKTDDESNISGELFSPYEYDHDAHMLALNRIMPTLKDGTKLGVDPTKIPKGVNNKFASNVAFKFDMLTWRVARLNLYDSSADSRYSIPEQAVVKPKGDDSMRVDMLGLELATDDTFGFKFKDPINPEKHFISTIGQTLVLMEKFIQMDFELPSQRVYGFGERVHDFQLDEGTWTMWAIGLDSPIDDGKGRKGTYGVHPFILVQTDKPGDYIGIYFRNSNAQSPVLTYKDDGTSILSYITTGGQIEAYFFIHGTAKDIIAQYQSQFGKPQLPPFWSLGWQQTSWKYVNQSIVEEVIDKYDQFDLPLETIYLDIPYMDNYVDFTVNKTAFYRIQDLAAKLHNAGRKLVLIIDAAISAEDITENNKYYTSGNKDNIFIKSSLYNSKKYNGSLIAEVWPKKAVFIDWFNKQCIKTWGTGLNDLYKLVPYDGIWIDMNEPTTFTHGEIKPDDIESPTPSKKICNYQLYSFFYYLVLKDSSNGDSDNSWYYSFPDQRKDSTFDIPFVPGYVQHDDGKPGPYDGNFDYMTISLNSTLSSINEQEYNVHSLYGLMMAKTTQQYMTGPDSPTPDYRTFINTRSTFTGSGQYASHWLGDNWRDWRYMKLSIAGIMNMNMFGIPHAGADVCGFFGEKRDDEMCARWIQLATFYPMARAHQNLTWKGNDSERSEPYQLKGDYFNMAQASIKDRYRYLRHMYTCLFEVSANGGSCIEPLFFYYPEDANLYADPTSTFMVGGAIKVSPILEVQDPKIPNFSSYFPKGNWVSLSYFGDIVQSKGENMTLSNSQKTVQAHLRPGSLIAYQDTTKNVQQEITLTKDLINQPIQIIINRDENGVAQGSLFLDQGISRIELAEKTKGYEYYKINHQSQSIQFQFYDGKQGNQNAKLDQIVLTNAADLQQVSFACYMNTTGQMNDLIVKKESITNTVNISSATDVMFNQILNVYYGSEANNDINLCKTTTFQYQIVDGKLPDLVANYTQVELKPMSSVLSNIIVTMRVIDIDIVNVKWSWKTDKDGKPVGGQKQPAEVPNEFINSSLPSSSTNLSEFITVQDQPFQITFKYRSFNNPSNVLKIESMIYDEYLNWINVQAQLESGNQFTGIIGLGERANKDFFLKDGVYSMWSRDQPTPDETGTLPAANMYGTHPFYMYKHKKDAWVGVLYKLAHAQDWWVKNNKTDGTVNISTIATGGVADIYVFQARFADDVVNKYFRLIGRPVMVPQWALGWNQCRWGYRNLSMLEDVVNKYDQFSIPLDVAWSDIDHMDKYRTFEYDKVRFAGLPDFIKTLHDSGRRYVPILDAGVAYRPENGSYPAFTEAMEKGLFTTVDGKPFIGQVWPNDASYPDYTNPDTIDWFQTNLGKLYDQIPFDGLWQDMNEASNFCNGACYKYQTASKPIKFSLKYTPTGRDLETKSMPLDTQHKNGLTQLDTHSYYGTENVKASHDWFQSKGKRTFIIERSSFAGMGKFASRWLGDNFSDERFMGYSVSGVMLMNIFGITFAGSDICGFIGDTNANLCARWHFLGSYYPFSRNHNNWGQISQEPWAWGDQTYEGKKYIDHFTDAIKQKYSLIRYYYTNLFMVSYQSQSTFFKPVFFEFPDDMNTYVNVTQNVMLGKALKLSINSEYVDQNITQFYLPAGIWCNMTVNTLCTASTGQFYNLSTKVNETYLALRQGYIVPYQNVSVQSFKNSKNLQDLPIELHVLGEPGSKHVNWNSQGVYINDDGEQLNVAGNFNGYNFIARATDTQSISLRVLTTIAATNYTDKMEKGCSGVNQNDYLGSIYFYNAKDFQNNIPYKVTITFADSTVPQDVGQAIYNPTTDRLEISFKSSMCLARIQVINFNKA</sequence>
<feature type="domain" description="Glycoside hydrolase family 31 TIM barrel" evidence="8">
    <location>
        <begin position="366"/>
        <end position="788"/>
    </location>
</feature>
<feature type="region of interest" description="Disordered" evidence="6">
    <location>
        <begin position="73"/>
        <end position="99"/>
    </location>
</feature>
<evidence type="ECO:0000256" key="2">
    <source>
        <dbReference type="ARBA" id="ARBA00022801"/>
    </source>
</evidence>
<feature type="region of interest" description="Disordered" evidence="6">
    <location>
        <begin position="1"/>
        <end position="27"/>
    </location>
</feature>
<dbReference type="PANTHER" id="PTHR22762:SF133">
    <property type="entry name" value="P-TYPE DOMAIN-CONTAINING PROTEIN"/>
    <property type="match status" value="1"/>
</dbReference>
<feature type="domain" description="Glycosyl hydrolase family 31 C-terminal" evidence="10">
    <location>
        <begin position="799"/>
        <end position="889"/>
    </location>
</feature>
<keyword evidence="4" id="KW-0326">Glycosidase</keyword>
<keyword evidence="2" id="KW-0378">Hydrolase</keyword>
<feature type="domain" description="Glycoside hydrolase family 31 TIM barrel" evidence="8">
    <location>
        <begin position="1302"/>
        <end position="1658"/>
    </location>
</feature>
<dbReference type="GO" id="GO:0005975">
    <property type="term" value="P:carbohydrate metabolic process"/>
    <property type="evidence" value="ECO:0007669"/>
    <property type="project" value="InterPro"/>
</dbReference>
<evidence type="ECO:0000256" key="7">
    <source>
        <dbReference type="SAM" id="Phobius"/>
    </source>
</evidence>
<keyword evidence="7" id="KW-1133">Transmembrane helix</keyword>
<dbReference type="Proteomes" id="UP000039865">
    <property type="component" value="Unassembled WGS sequence"/>
</dbReference>
<dbReference type="InterPro" id="IPR011013">
    <property type="entry name" value="Gal_mutarotase_sf_dom"/>
</dbReference>
<dbReference type="PROSITE" id="PS00129">
    <property type="entry name" value="GLYCOSYL_HYDROL_F31_1"/>
    <property type="match status" value="2"/>
</dbReference>
<feature type="compositionally biased region" description="Polar residues" evidence="6">
    <location>
        <begin position="12"/>
        <end position="27"/>
    </location>
</feature>
<dbReference type="CDD" id="cd06602">
    <property type="entry name" value="GH31_MGAM_SI_GAA"/>
    <property type="match status" value="1"/>
</dbReference>
<feature type="domain" description="Glycoside hydrolase family 31 N-terminal" evidence="9">
    <location>
        <begin position="1085"/>
        <end position="1249"/>
    </location>
</feature>
<dbReference type="InterPro" id="IPR048395">
    <property type="entry name" value="Glyco_hydro_31_C"/>
</dbReference>
<dbReference type="CDD" id="cd14752">
    <property type="entry name" value="GH31_N"/>
    <property type="match status" value="2"/>
</dbReference>
<dbReference type="EMBL" id="CCKQ01010882">
    <property type="protein sequence ID" value="CDW82405.1"/>
    <property type="molecule type" value="Genomic_DNA"/>
</dbReference>
<keyword evidence="12" id="KW-1185">Reference proteome</keyword>
<dbReference type="PANTHER" id="PTHR22762">
    <property type="entry name" value="ALPHA-GLUCOSIDASE"/>
    <property type="match status" value="1"/>
</dbReference>
<feature type="transmembrane region" description="Helical" evidence="7">
    <location>
        <begin position="49"/>
        <end position="70"/>
    </location>
</feature>
<evidence type="ECO:0000256" key="4">
    <source>
        <dbReference type="ARBA" id="ARBA00023295"/>
    </source>
</evidence>
<dbReference type="OrthoDB" id="440381at2759"/>
<evidence type="ECO:0000259" key="8">
    <source>
        <dbReference type="Pfam" id="PF01055"/>
    </source>
</evidence>
<evidence type="ECO:0000259" key="9">
    <source>
        <dbReference type="Pfam" id="PF13802"/>
    </source>
</evidence>
<comment type="similarity">
    <text evidence="1">Belongs to the glycosyl hydrolase 31 family.</text>
</comment>
<keyword evidence="7" id="KW-0472">Membrane</keyword>
<proteinExistence type="inferred from homology"/>
<dbReference type="FunFam" id="3.20.20.80:FF:000016">
    <property type="entry name" value="Maltase-glucoamylase, intestinal"/>
    <property type="match status" value="1"/>
</dbReference>
<dbReference type="Pfam" id="PF01055">
    <property type="entry name" value="Glyco_hydro_31_2nd"/>
    <property type="match status" value="2"/>
</dbReference>
<dbReference type="InterPro" id="IPR017853">
    <property type="entry name" value="GH"/>
</dbReference>